<feature type="compositionally biased region" description="Polar residues" evidence="1">
    <location>
        <begin position="150"/>
        <end position="160"/>
    </location>
</feature>
<keyword evidence="4" id="KW-1185">Reference proteome</keyword>
<dbReference type="PROSITE" id="PS50908">
    <property type="entry name" value="RWD"/>
    <property type="match status" value="1"/>
</dbReference>
<dbReference type="Pfam" id="PF05773">
    <property type="entry name" value="RWD"/>
    <property type="match status" value="1"/>
</dbReference>
<feature type="compositionally biased region" description="Basic and acidic residues" evidence="1">
    <location>
        <begin position="167"/>
        <end position="190"/>
    </location>
</feature>
<protein>
    <recommendedName>
        <fullName evidence="2">RWD domain-containing protein</fullName>
    </recommendedName>
</protein>
<evidence type="ECO:0000256" key="1">
    <source>
        <dbReference type="SAM" id="MobiDB-lite"/>
    </source>
</evidence>
<proteinExistence type="predicted"/>
<feature type="region of interest" description="Disordered" evidence="1">
    <location>
        <begin position="150"/>
        <end position="190"/>
    </location>
</feature>
<name>A0ABQ9XXC9_9EUKA</name>
<accession>A0ABQ9XXC9</accession>
<dbReference type="InterPro" id="IPR006575">
    <property type="entry name" value="RWD_dom"/>
</dbReference>
<evidence type="ECO:0000313" key="3">
    <source>
        <dbReference type="EMBL" id="KAK2956122.1"/>
    </source>
</evidence>
<dbReference type="EMBL" id="JARBJD010000059">
    <property type="protein sequence ID" value="KAK2956122.1"/>
    <property type="molecule type" value="Genomic_DNA"/>
</dbReference>
<comment type="caution">
    <text evidence="3">The sequence shown here is derived from an EMBL/GenBank/DDBJ whole genome shotgun (WGS) entry which is preliminary data.</text>
</comment>
<dbReference type="SUPFAM" id="SSF54495">
    <property type="entry name" value="UBC-like"/>
    <property type="match status" value="1"/>
</dbReference>
<reference evidence="3 4" key="1">
    <citation type="journal article" date="2022" name="bioRxiv">
        <title>Genomics of Preaxostyla Flagellates Illuminates Evolutionary Transitions and the Path Towards Mitochondrial Loss.</title>
        <authorList>
            <person name="Novak L.V.F."/>
            <person name="Treitli S.C."/>
            <person name="Pyrih J."/>
            <person name="Halakuc P."/>
            <person name="Pipaliya S.V."/>
            <person name="Vacek V."/>
            <person name="Brzon O."/>
            <person name="Soukal P."/>
            <person name="Eme L."/>
            <person name="Dacks J.B."/>
            <person name="Karnkowska A."/>
            <person name="Elias M."/>
            <person name="Hampl V."/>
        </authorList>
    </citation>
    <scope>NUCLEOTIDE SEQUENCE [LARGE SCALE GENOMIC DNA]</scope>
    <source>
        <strain evidence="3">NAU3</strain>
        <tissue evidence="3">Gut</tissue>
    </source>
</reference>
<evidence type="ECO:0000259" key="2">
    <source>
        <dbReference type="PROSITE" id="PS50908"/>
    </source>
</evidence>
<gene>
    <name evidence="3" type="ORF">BLNAU_8902</name>
</gene>
<organism evidence="3 4">
    <name type="scientific">Blattamonas nauphoetae</name>
    <dbReference type="NCBI Taxonomy" id="2049346"/>
    <lineage>
        <taxon>Eukaryota</taxon>
        <taxon>Metamonada</taxon>
        <taxon>Preaxostyla</taxon>
        <taxon>Oxymonadida</taxon>
        <taxon>Blattamonas</taxon>
    </lineage>
</organism>
<dbReference type="Proteomes" id="UP001281761">
    <property type="component" value="Unassembled WGS sequence"/>
</dbReference>
<evidence type="ECO:0000313" key="4">
    <source>
        <dbReference type="Proteomes" id="UP001281761"/>
    </source>
</evidence>
<feature type="domain" description="RWD" evidence="2">
    <location>
        <begin position="8"/>
        <end position="106"/>
    </location>
</feature>
<dbReference type="InterPro" id="IPR016135">
    <property type="entry name" value="UBQ-conjugating_enzyme/RWD"/>
</dbReference>
<sequence>MSALGIDDELMALSILYPGYRQGSDEDKYKVVEVFNRVKEITYKISFNLEGYPEKPTIVSITDFSSVTEGNVRAIELGANRMAEEMKGEFCICQILDDVQAKFLEIDPMKDVVPEGCAPDACNSCVSTSHCTLNVLDGITEEDIAAVPWQTTKESPSEHNPSIRKTKPSDELKTKLENKKDTFDPKTEIW</sequence>